<proteinExistence type="predicted"/>
<accession>A0A5C6AA21</accession>
<evidence type="ECO:0000313" key="2">
    <source>
        <dbReference type="Proteomes" id="UP000316213"/>
    </source>
</evidence>
<dbReference type="Proteomes" id="UP000316213">
    <property type="component" value="Unassembled WGS sequence"/>
</dbReference>
<name>A0A5C6AA21_9BACT</name>
<evidence type="ECO:0008006" key="3">
    <source>
        <dbReference type="Google" id="ProtNLM"/>
    </source>
</evidence>
<keyword evidence="2" id="KW-1185">Reference proteome</keyword>
<comment type="caution">
    <text evidence="1">The sequence shown here is derived from an EMBL/GenBank/DDBJ whole genome shotgun (WGS) entry which is preliminary data.</text>
</comment>
<protein>
    <recommendedName>
        <fullName evidence="3">Glycosyltransferase subfamily 4-like N-terminal domain-containing protein</fullName>
    </recommendedName>
</protein>
<evidence type="ECO:0000313" key="1">
    <source>
        <dbReference type="EMBL" id="TWT96286.1"/>
    </source>
</evidence>
<reference evidence="1 2" key="1">
    <citation type="submission" date="2019-02" db="EMBL/GenBank/DDBJ databases">
        <title>Deep-cultivation of Planctomycetes and their phenomic and genomic characterization uncovers novel biology.</title>
        <authorList>
            <person name="Wiegand S."/>
            <person name="Jogler M."/>
            <person name="Boedeker C."/>
            <person name="Pinto D."/>
            <person name="Vollmers J."/>
            <person name="Rivas-Marin E."/>
            <person name="Kohn T."/>
            <person name="Peeters S.H."/>
            <person name="Heuer A."/>
            <person name="Rast P."/>
            <person name="Oberbeckmann S."/>
            <person name="Bunk B."/>
            <person name="Jeske O."/>
            <person name="Meyerdierks A."/>
            <person name="Storesund J.E."/>
            <person name="Kallscheuer N."/>
            <person name="Luecker S."/>
            <person name="Lage O.M."/>
            <person name="Pohl T."/>
            <person name="Merkel B.J."/>
            <person name="Hornburger P."/>
            <person name="Mueller R.-W."/>
            <person name="Bruemmer F."/>
            <person name="Labrenz M."/>
            <person name="Spormann A.M."/>
            <person name="Op Den Camp H."/>
            <person name="Overmann J."/>
            <person name="Amann R."/>
            <person name="Jetten M.S.M."/>
            <person name="Mascher T."/>
            <person name="Medema M.H."/>
            <person name="Devos D.P."/>
            <person name="Kaster A.-K."/>
            <person name="Ovreas L."/>
            <person name="Rohde M."/>
            <person name="Galperin M.Y."/>
            <person name="Jogler C."/>
        </authorList>
    </citation>
    <scope>NUCLEOTIDE SEQUENCE [LARGE SCALE GENOMIC DNA]</scope>
    <source>
        <strain evidence="1 2">Pla100</strain>
    </source>
</reference>
<dbReference type="AlphaFoldDB" id="A0A5C6AA21"/>
<sequence>MRHVLIVSPRFPPINAADHQRVRMALPYLSRFGWRATVLFVKPQFIGTGLDPLLEKSISCDVSRVGTDAIPLELTRKFGIGSLTLRCRGHLARAGDRILERDPCELVYFSTTEFGVMPLGLRWQQRLGVPYVLDIQDPWVNDHYQRTGQSPPGGKIKHGITQWFAARTEPATIRGAAHTTVVSEHYISNLIARYPDLSPDKFTTLPFAATPRDYELVAEENVVQDKFDPNDGLNHWVYIGRCGPDMQFSLTAMLLAFRNALQSGQLLENVRMHFLGTDYATKDQAKHWVLPIARELGITEYVTEVPDRVPYFQVLRCLQQASALIVPGSDDPRYTASKLYPYISAARPCLTVFHQNSSVNRIMSETKAGVAVTFDSEDSVETVAGRIQRDWFSAQQYKQMPKTDWVAFSPYTAESMTHRLTRVFDDVVDASR</sequence>
<dbReference type="Gene3D" id="3.40.50.2000">
    <property type="entry name" value="Glycogen Phosphorylase B"/>
    <property type="match status" value="1"/>
</dbReference>
<dbReference type="EMBL" id="SJPM01000005">
    <property type="protein sequence ID" value="TWT96286.1"/>
    <property type="molecule type" value="Genomic_DNA"/>
</dbReference>
<dbReference type="SUPFAM" id="SSF53756">
    <property type="entry name" value="UDP-Glycosyltransferase/glycogen phosphorylase"/>
    <property type="match status" value="1"/>
</dbReference>
<gene>
    <name evidence="1" type="ORF">Pla100_27630</name>
</gene>
<organism evidence="1 2">
    <name type="scientific">Neorhodopirellula pilleata</name>
    <dbReference type="NCBI Taxonomy" id="2714738"/>
    <lineage>
        <taxon>Bacteria</taxon>
        <taxon>Pseudomonadati</taxon>
        <taxon>Planctomycetota</taxon>
        <taxon>Planctomycetia</taxon>
        <taxon>Pirellulales</taxon>
        <taxon>Pirellulaceae</taxon>
        <taxon>Neorhodopirellula</taxon>
    </lineage>
</organism>